<name>A0A3B3SHR8_9TELE</name>
<accession>A0A3B3SHR8</accession>
<proteinExistence type="predicted"/>
<protein>
    <submittedName>
        <fullName evidence="2">Uncharacterized protein</fullName>
    </submittedName>
</protein>
<evidence type="ECO:0000313" key="2">
    <source>
        <dbReference type="Ensembl" id="ENSPKIP00000029918.1"/>
    </source>
</evidence>
<organism evidence="2 3">
    <name type="scientific">Paramormyrops kingsleyae</name>
    <dbReference type="NCBI Taxonomy" id="1676925"/>
    <lineage>
        <taxon>Eukaryota</taxon>
        <taxon>Metazoa</taxon>
        <taxon>Chordata</taxon>
        <taxon>Craniata</taxon>
        <taxon>Vertebrata</taxon>
        <taxon>Euteleostomi</taxon>
        <taxon>Actinopterygii</taxon>
        <taxon>Neopterygii</taxon>
        <taxon>Teleostei</taxon>
        <taxon>Osteoglossocephala</taxon>
        <taxon>Osteoglossomorpha</taxon>
        <taxon>Osteoglossiformes</taxon>
        <taxon>Mormyridae</taxon>
        <taxon>Paramormyrops</taxon>
    </lineage>
</organism>
<reference evidence="2" key="1">
    <citation type="submission" date="2025-08" db="UniProtKB">
        <authorList>
            <consortium name="Ensembl"/>
        </authorList>
    </citation>
    <scope>IDENTIFICATION</scope>
</reference>
<evidence type="ECO:0000313" key="3">
    <source>
        <dbReference type="Proteomes" id="UP000261540"/>
    </source>
</evidence>
<feature type="region of interest" description="Disordered" evidence="1">
    <location>
        <begin position="21"/>
        <end position="42"/>
    </location>
</feature>
<keyword evidence="3" id="KW-1185">Reference proteome</keyword>
<dbReference type="AlphaFoldDB" id="A0A3B3SHR8"/>
<feature type="compositionally biased region" description="Basic and acidic residues" evidence="1">
    <location>
        <begin position="28"/>
        <end position="42"/>
    </location>
</feature>
<dbReference type="Proteomes" id="UP000261540">
    <property type="component" value="Unplaced"/>
</dbReference>
<reference evidence="2" key="2">
    <citation type="submission" date="2025-09" db="UniProtKB">
        <authorList>
            <consortium name="Ensembl"/>
        </authorList>
    </citation>
    <scope>IDENTIFICATION</scope>
</reference>
<sequence length="104" mass="11112">MIHCDIFGKIPGTDVKWKRGKSAGFGGRSEESCQRQVVPEESRKSVSLSRGRYSAGDSPIVGGFPLPCPAFCQSKETVLGGVTRGKWGSSSDLSRFCCRPSAGL</sequence>
<evidence type="ECO:0000256" key="1">
    <source>
        <dbReference type="SAM" id="MobiDB-lite"/>
    </source>
</evidence>
<dbReference type="Ensembl" id="ENSPKIT00000010719.1">
    <property type="protein sequence ID" value="ENSPKIP00000029918.1"/>
    <property type="gene ID" value="ENSPKIG00000010977.1"/>
</dbReference>